<feature type="binding site" evidence="13">
    <location>
        <position position="191"/>
    </location>
    <ligand>
        <name>substrate</name>
    </ligand>
</feature>
<dbReference type="AlphaFoldDB" id="F2NN76"/>
<dbReference type="RefSeq" id="WP_013704860.1">
    <property type="nucleotide sequence ID" value="NC_015387.1"/>
</dbReference>
<evidence type="ECO:0000256" key="11">
    <source>
        <dbReference type="ARBA" id="ARBA00069173"/>
    </source>
</evidence>
<dbReference type="SUPFAM" id="SSF51690">
    <property type="entry name" value="Nicotinate/Quinolinate PRTase C-terminal domain-like"/>
    <property type="match status" value="1"/>
</dbReference>
<feature type="domain" description="Quinolinate phosphoribosyl transferase N-terminal" evidence="15">
    <location>
        <begin position="19"/>
        <end position="104"/>
    </location>
</feature>
<dbReference type="HOGENOM" id="CLU_039622_0_1_0"/>
<dbReference type="Pfam" id="PF02749">
    <property type="entry name" value="QRPTase_N"/>
    <property type="match status" value="1"/>
</dbReference>
<dbReference type="InterPro" id="IPR036068">
    <property type="entry name" value="Nicotinate_pribotase-like_C"/>
</dbReference>
<dbReference type="Proteomes" id="UP000007030">
    <property type="component" value="Chromosome"/>
</dbReference>
<dbReference type="GO" id="GO:0004514">
    <property type="term" value="F:nicotinate-nucleotide diphosphorylase (carboxylating) activity"/>
    <property type="evidence" value="ECO:0007669"/>
    <property type="project" value="UniProtKB-EC"/>
</dbReference>
<evidence type="ECO:0000256" key="2">
    <source>
        <dbReference type="ARBA" id="ARBA00004893"/>
    </source>
</evidence>
<dbReference type="InterPro" id="IPR002638">
    <property type="entry name" value="Quinolinate_PRibosylTrfase_C"/>
</dbReference>
<keyword evidence="6" id="KW-0662">Pyridine nucleotide biosynthesis</keyword>
<dbReference type="GO" id="GO:0005737">
    <property type="term" value="C:cytoplasm"/>
    <property type="evidence" value="ECO:0007669"/>
    <property type="project" value="TreeGrafter"/>
</dbReference>
<feature type="binding site" evidence="13">
    <location>
        <begin position="127"/>
        <end position="129"/>
    </location>
    <ligand>
        <name>substrate</name>
    </ligand>
</feature>
<feature type="binding site" evidence="13">
    <location>
        <position position="94"/>
    </location>
    <ligand>
        <name>substrate</name>
    </ligand>
</feature>
<keyword evidence="17" id="KW-1185">Reference proteome</keyword>
<dbReference type="OrthoDB" id="9782546at2"/>
<name>F2NN76_MARHT</name>
<comment type="function">
    <text evidence="1">Involved in the catabolism of quinolinic acid (QA).</text>
</comment>
<dbReference type="KEGG" id="mhd:Marky_2090"/>
<dbReference type="EC" id="2.4.2.19" evidence="5"/>
<dbReference type="PANTHER" id="PTHR32179:SF3">
    <property type="entry name" value="NICOTINATE-NUCLEOTIDE PYROPHOSPHORYLASE [CARBOXYLATING]"/>
    <property type="match status" value="1"/>
</dbReference>
<dbReference type="FunFam" id="3.20.20.70:FF:000030">
    <property type="entry name" value="Nicotinate-nucleotide pyrophosphorylase, carboxylating"/>
    <property type="match status" value="1"/>
</dbReference>
<comment type="catalytic activity">
    <reaction evidence="10">
        <text>nicotinate beta-D-ribonucleotide + CO2 + diphosphate = quinolinate + 5-phospho-alpha-D-ribose 1-diphosphate + 2 H(+)</text>
        <dbReference type="Rhea" id="RHEA:12733"/>
        <dbReference type="ChEBI" id="CHEBI:15378"/>
        <dbReference type="ChEBI" id="CHEBI:16526"/>
        <dbReference type="ChEBI" id="CHEBI:29959"/>
        <dbReference type="ChEBI" id="CHEBI:33019"/>
        <dbReference type="ChEBI" id="CHEBI:57502"/>
        <dbReference type="ChEBI" id="CHEBI:58017"/>
        <dbReference type="EC" id="2.4.2.19"/>
    </reaction>
</comment>
<dbReference type="EMBL" id="CP002630">
    <property type="protein sequence ID" value="AEB12815.1"/>
    <property type="molecule type" value="Genomic_DNA"/>
</dbReference>
<dbReference type="FunFam" id="3.90.1170.20:FF:000001">
    <property type="entry name" value="Nicotinate-nucleotide diphosphorylase (Carboxylating)"/>
    <property type="match status" value="1"/>
</dbReference>
<evidence type="ECO:0000256" key="1">
    <source>
        <dbReference type="ARBA" id="ARBA00003237"/>
    </source>
</evidence>
<evidence type="ECO:0000256" key="8">
    <source>
        <dbReference type="ARBA" id="ARBA00022679"/>
    </source>
</evidence>
<proteinExistence type="inferred from homology"/>
<dbReference type="SUPFAM" id="SSF54675">
    <property type="entry name" value="Nicotinate/Quinolinate PRTase N-terminal domain-like"/>
    <property type="match status" value="1"/>
</dbReference>
<dbReference type="InterPro" id="IPR027277">
    <property type="entry name" value="NadC/ModD"/>
</dbReference>
<dbReference type="Gene3D" id="3.90.1170.20">
    <property type="entry name" value="Quinolinate phosphoribosyl transferase, N-terminal domain"/>
    <property type="match status" value="1"/>
</dbReference>
<evidence type="ECO:0000313" key="16">
    <source>
        <dbReference type="EMBL" id="AEB12815.1"/>
    </source>
</evidence>
<gene>
    <name evidence="16" type="ordered locus">Marky_2090</name>
</gene>
<organism evidence="16 17">
    <name type="scientific">Marinithermus hydrothermalis (strain DSM 14884 / JCM 11576 / T1)</name>
    <dbReference type="NCBI Taxonomy" id="869210"/>
    <lineage>
        <taxon>Bacteria</taxon>
        <taxon>Thermotogati</taxon>
        <taxon>Deinococcota</taxon>
        <taxon>Deinococci</taxon>
        <taxon>Thermales</taxon>
        <taxon>Thermaceae</taxon>
        <taxon>Marinithermus</taxon>
    </lineage>
</organism>
<feature type="binding site" evidence="13">
    <location>
        <position position="151"/>
    </location>
    <ligand>
        <name>substrate</name>
    </ligand>
</feature>
<evidence type="ECO:0000256" key="9">
    <source>
        <dbReference type="ARBA" id="ARBA00033102"/>
    </source>
</evidence>
<comment type="subunit">
    <text evidence="4">Hexamer formed by 3 homodimers.</text>
</comment>
<dbReference type="eggNOG" id="COG0157">
    <property type="taxonomic scope" value="Bacteria"/>
</dbReference>
<feature type="binding site" evidence="13">
    <location>
        <begin position="235"/>
        <end position="237"/>
    </location>
    <ligand>
        <name>substrate</name>
    </ligand>
</feature>
<comment type="similarity">
    <text evidence="3 12">Belongs to the NadC/ModD family.</text>
</comment>
<dbReference type="GO" id="GO:0009435">
    <property type="term" value="P:NAD+ biosynthetic process"/>
    <property type="evidence" value="ECO:0007669"/>
    <property type="project" value="UniProtKB-UniPathway"/>
</dbReference>
<evidence type="ECO:0000256" key="4">
    <source>
        <dbReference type="ARBA" id="ARBA00011218"/>
    </source>
</evidence>
<dbReference type="UniPathway" id="UPA00253">
    <property type="reaction ID" value="UER00331"/>
</dbReference>
<protein>
    <recommendedName>
        <fullName evidence="11">Probable nicotinate-nucleotide pyrophosphorylase [carboxylating]</fullName>
        <ecNumber evidence="5">2.4.2.19</ecNumber>
    </recommendedName>
    <alternativeName>
        <fullName evidence="9">Quinolinate phosphoribosyltransferase [decarboxylating]</fullName>
    </alternativeName>
</protein>
<dbReference type="PANTHER" id="PTHR32179">
    <property type="entry name" value="NICOTINATE-NUCLEOTIDE PYROPHOSPHORYLASE [CARBOXYLATING]"/>
    <property type="match status" value="1"/>
</dbReference>
<evidence type="ECO:0000256" key="10">
    <source>
        <dbReference type="ARBA" id="ARBA00047445"/>
    </source>
</evidence>
<dbReference type="NCBIfam" id="TIGR00078">
    <property type="entry name" value="nadC"/>
    <property type="match status" value="1"/>
</dbReference>
<dbReference type="PIRSF" id="PIRSF006250">
    <property type="entry name" value="NadC_ModD"/>
    <property type="match status" value="1"/>
</dbReference>
<evidence type="ECO:0000256" key="5">
    <source>
        <dbReference type="ARBA" id="ARBA00011944"/>
    </source>
</evidence>
<keyword evidence="8 12" id="KW-0808">Transferase</keyword>
<dbReference type="InterPro" id="IPR004393">
    <property type="entry name" value="NadC"/>
</dbReference>
<dbReference type="CDD" id="cd01572">
    <property type="entry name" value="QPRTase"/>
    <property type="match status" value="1"/>
</dbReference>
<evidence type="ECO:0000256" key="6">
    <source>
        <dbReference type="ARBA" id="ARBA00022642"/>
    </source>
</evidence>
<feature type="binding site" evidence="13">
    <location>
        <begin position="256"/>
        <end position="258"/>
    </location>
    <ligand>
        <name>substrate</name>
    </ligand>
</feature>
<sequence length="282" mass="30010">MNLREQIRTWLLEDVGHGDLTTQLTVPQDAQGQGVILAKEAGVLAGIEAARLVFHEVDPTLRFTALKADGDRLEPVQAVARIEGRLASILTAERLALNLLQRLSGIATLTRKYVEAVAGTQARILDTRKTTPGLRALEKYAVRVGGGHNHRFGLFDGILIKDNHIAAAGGVRAAVTRARARAPHGLRVEVEVTTLAELEEALEAGADVILLDNMDLPTLRQAVARTAGRARLEASGGMTLERVRAVAETGVDFISVGALTHSAKALDLSLEIEATPAGTPLG</sequence>
<feature type="domain" description="Quinolinate phosphoribosyl transferase C-terminal" evidence="14">
    <location>
        <begin position="106"/>
        <end position="271"/>
    </location>
</feature>
<feature type="binding site" evidence="13">
    <location>
        <position position="161"/>
    </location>
    <ligand>
        <name>substrate</name>
    </ligand>
</feature>
<dbReference type="GO" id="GO:0034213">
    <property type="term" value="P:quinolinate catabolic process"/>
    <property type="evidence" value="ECO:0007669"/>
    <property type="project" value="TreeGrafter"/>
</dbReference>
<dbReference type="InterPro" id="IPR022412">
    <property type="entry name" value="Quinolinate_PRibosylTrfase_N"/>
</dbReference>
<evidence type="ECO:0000259" key="14">
    <source>
        <dbReference type="Pfam" id="PF01729"/>
    </source>
</evidence>
<dbReference type="Pfam" id="PF01729">
    <property type="entry name" value="QRPTase_C"/>
    <property type="match status" value="1"/>
</dbReference>
<evidence type="ECO:0000256" key="13">
    <source>
        <dbReference type="PIRSR" id="PIRSR006250-1"/>
    </source>
</evidence>
<evidence type="ECO:0000259" key="15">
    <source>
        <dbReference type="Pfam" id="PF02749"/>
    </source>
</evidence>
<dbReference type="Gene3D" id="3.20.20.70">
    <property type="entry name" value="Aldolase class I"/>
    <property type="match status" value="1"/>
</dbReference>
<keyword evidence="7 12" id="KW-0328">Glycosyltransferase</keyword>
<dbReference type="InterPro" id="IPR037128">
    <property type="entry name" value="Quinolinate_PRibosylTase_N_sf"/>
</dbReference>
<evidence type="ECO:0000256" key="12">
    <source>
        <dbReference type="PIRNR" id="PIRNR006250"/>
    </source>
</evidence>
<comment type="pathway">
    <text evidence="2">Cofactor biosynthesis; NAD(+) biosynthesis; nicotinate D-ribonucleotide from quinolinate: step 1/1.</text>
</comment>
<evidence type="ECO:0000256" key="3">
    <source>
        <dbReference type="ARBA" id="ARBA00009400"/>
    </source>
</evidence>
<evidence type="ECO:0000256" key="7">
    <source>
        <dbReference type="ARBA" id="ARBA00022676"/>
    </source>
</evidence>
<dbReference type="STRING" id="869210.Marky_2090"/>
<dbReference type="InterPro" id="IPR013785">
    <property type="entry name" value="Aldolase_TIM"/>
</dbReference>
<accession>F2NN76</accession>
<evidence type="ECO:0000313" key="17">
    <source>
        <dbReference type="Proteomes" id="UP000007030"/>
    </source>
</evidence>
<reference evidence="16 17" key="1">
    <citation type="journal article" date="2012" name="Stand. Genomic Sci.">
        <title>Complete genome sequence of the aerobic, heterotroph Marinithermus hydrothermalis type strain (T1(T)) from a deep-sea hydrothermal vent chimney.</title>
        <authorList>
            <person name="Copeland A."/>
            <person name="Gu W."/>
            <person name="Yasawong M."/>
            <person name="Lapidus A."/>
            <person name="Lucas S."/>
            <person name="Deshpande S."/>
            <person name="Pagani I."/>
            <person name="Tapia R."/>
            <person name="Cheng J.F."/>
            <person name="Goodwin L.A."/>
            <person name="Pitluck S."/>
            <person name="Liolios K."/>
            <person name="Ivanova N."/>
            <person name="Mavromatis K."/>
            <person name="Mikhailova N."/>
            <person name="Pati A."/>
            <person name="Chen A."/>
            <person name="Palaniappan K."/>
            <person name="Land M."/>
            <person name="Pan C."/>
            <person name="Brambilla E.M."/>
            <person name="Rohde M."/>
            <person name="Tindall B.J."/>
            <person name="Sikorski J."/>
            <person name="Goker M."/>
            <person name="Detter J.C."/>
            <person name="Bristow J."/>
            <person name="Eisen J.A."/>
            <person name="Markowitz V."/>
            <person name="Hugenholtz P."/>
            <person name="Kyrpides N.C."/>
            <person name="Klenk H.P."/>
            <person name="Woyke T."/>
        </authorList>
    </citation>
    <scope>NUCLEOTIDE SEQUENCE [LARGE SCALE GENOMIC DNA]</scope>
    <source>
        <strain evidence="17">DSM 14884 / JCM 11576 / T1</strain>
    </source>
</reference>
<feature type="binding site" evidence="13">
    <location>
        <position position="212"/>
    </location>
    <ligand>
        <name>substrate</name>
    </ligand>
</feature>